<dbReference type="EMBL" id="JARBDR010000921">
    <property type="protein sequence ID" value="KAJ8299739.1"/>
    <property type="molecule type" value="Genomic_DNA"/>
</dbReference>
<keyword evidence="2" id="KW-1185">Reference proteome</keyword>
<name>A0ABQ9E338_TEGGR</name>
<accession>A0ABQ9E338</accession>
<dbReference type="Proteomes" id="UP001217089">
    <property type="component" value="Unassembled WGS sequence"/>
</dbReference>
<reference evidence="1 2" key="1">
    <citation type="submission" date="2022-12" db="EMBL/GenBank/DDBJ databases">
        <title>Chromosome-level genome of Tegillarca granosa.</title>
        <authorList>
            <person name="Kim J."/>
        </authorList>
    </citation>
    <scope>NUCLEOTIDE SEQUENCE [LARGE SCALE GENOMIC DNA]</scope>
    <source>
        <strain evidence="1">Teg-2019</strain>
        <tissue evidence="1">Adductor muscle</tissue>
    </source>
</reference>
<evidence type="ECO:0000313" key="2">
    <source>
        <dbReference type="Proteomes" id="UP001217089"/>
    </source>
</evidence>
<organism evidence="1 2">
    <name type="scientific">Tegillarca granosa</name>
    <name type="common">Malaysian cockle</name>
    <name type="synonym">Anadara granosa</name>
    <dbReference type="NCBI Taxonomy" id="220873"/>
    <lineage>
        <taxon>Eukaryota</taxon>
        <taxon>Metazoa</taxon>
        <taxon>Spiralia</taxon>
        <taxon>Lophotrochozoa</taxon>
        <taxon>Mollusca</taxon>
        <taxon>Bivalvia</taxon>
        <taxon>Autobranchia</taxon>
        <taxon>Pteriomorphia</taxon>
        <taxon>Arcoida</taxon>
        <taxon>Arcoidea</taxon>
        <taxon>Arcidae</taxon>
        <taxon>Tegillarca</taxon>
    </lineage>
</organism>
<gene>
    <name evidence="1" type="ORF">KUTeg_023799</name>
</gene>
<protein>
    <submittedName>
        <fullName evidence="1">Uncharacterized protein</fullName>
    </submittedName>
</protein>
<evidence type="ECO:0000313" key="1">
    <source>
        <dbReference type="EMBL" id="KAJ8299739.1"/>
    </source>
</evidence>
<sequence>MFWGLWSNDPDIREHYYLSTSQYGHRICNGGCNCNEDDKIVTGCSASTVKLQGYTFDNITMDTFSSSVQDITVMQTNSFSYFGNVTFNHLTNLRKLYKYRSAKQKRGISTCEKKYRDFLILSRLQDVVHENHTQNRFVPISGDFNHIIRTHNKIMDMLTKLPCYTTS</sequence>
<comment type="caution">
    <text evidence="1">The sequence shown here is derived from an EMBL/GenBank/DDBJ whole genome shotgun (WGS) entry which is preliminary data.</text>
</comment>
<proteinExistence type="predicted"/>